<organism evidence="2 3">
    <name type="scientific">Volvox reticuliferus</name>
    <dbReference type="NCBI Taxonomy" id="1737510"/>
    <lineage>
        <taxon>Eukaryota</taxon>
        <taxon>Viridiplantae</taxon>
        <taxon>Chlorophyta</taxon>
        <taxon>core chlorophytes</taxon>
        <taxon>Chlorophyceae</taxon>
        <taxon>CS clade</taxon>
        <taxon>Chlamydomonadales</taxon>
        <taxon>Volvocaceae</taxon>
        <taxon>Volvox</taxon>
    </lineage>
</organism>
<dbReference type="Proteomes" id="UP000747110">
    <property type="component" value="Unassembled WGS sequence"/>
</dbReference>
<comment type="caution">
    <text evidence="2">The sequence shown here is derived from an EMBL/GenBank/DDBJ whole genome shotgun (WGS) entry which is preliminary data.</text>
</comment>
<protein>
    <submittedName>
        <fullName evidence="2">Uncharacterized protein</fullName>
    </submittedName>
</protein>
<reference evidence="2" key="1">
    <citation type="journal article" date="2021" name="Proc. Natl. Acad. Sci. U.S.A.">
        <title>Three genomes in the algal genus Volvox reveal the fate of a haploid sex-determining region after a transition to homothallism.</title>
        <authorList>
            <person name="Yamamoto K."/>
            <person name="Hamaji T."/>
            <person name="Kawai-Toyooka H."/>
            <person name="Matsuzaki R."/>
            <person name="Takahashi F."/>
            <person name="Nishimura Y."/>
            <person name="Kawachi M."/>
            <person name="Noguchi H."/>
            <person name="Minakuchi Y."/>
            <person name="Umen J.G."/>
            <person name="Toyoda A."/>
            <person name="Nozaki H."/>
        </authorList>
    </citation>
    <scope>NUCLEOTIDE SEQUENCE</scope>
    <source>
        <strain evidence="2">NIES-3786</strain>
    </source>
</reference>
<name>A0A8J4C519_9CHLO</name>
<feature type="region of interest" description="Disordered" evidence="1">
    <location>
        <begin position="21"/>
        <end position="75"/>
    </location>
</feature>
<feature type="non-terminal residue" evidence="2">
    <location>
        <position position="1"/>
    </location>
</feature>
<sequence>HLLPLRLGSCLGIRGWRPRACIDDESSPPPPPPSPRSPPSPFPPASPLPPPPSPQPPPSPPNPPDGLPTNSSGAPSMCRPYDAACRACSSNANITNATACGACVAVVRYMGRNPYLCHECAGYGVLDSDIQHMCQSECVPQTLTRGRFCSGCIPPTQTQTQIDTNGECGQKMFMSDLFVSVCVYVSPLKSPNPPIHSPPPAPCCP</sequence>
<dbReference type="EMBL" id="BNCP01000006">
    <property type="protein sequence ID" value="GIL74810.1"/>
    <property type="molecule type" value="Genomic_DNA"/>
</dbReference>
<evidence type="ECO:0000256" key="1">
    <source>
        <dbReference type="SAM" id="MobiDB-lite"/>
    </source>
</evidence>
<dbReference type="PRINTS" id="PR01217">
    <property type="entry name" value="PRICHEXTENSN"/>
</dbReference>
<dbReference type="OrthoDB" id="2015928at2759"/>
<gene>
    <name evidence="2" type="ORF">Vretifemale_4711</name>
</gene>
<dbReference type="AlphaFoldDB" id="A0A8J4C519"/>
<feature type="compositionally biased region" description="Pro residues" evidence="1">
    <location>
        <begin position="27"/>
        <end position="66"/>
    </location>
</feature>
<evidence type="ECO:0000313" key="2">
    <source>
        <dbReference type="EMBL" id="GIL74810.1"/>
    </source>
</evidence>
<evidence type="ECO:0000313" key="3">
    <source>
        <dbReference type="Proteomes" id="UP000747110"/>
    </source>
</evidence>
<proteinExistence type="predicted"/>
<keyword evidence="3" id="KW-1185">Reference proteome</keyword>
<accession>A0A8J4C519</accession>